<evidence type="ECO:0000256" key="1">
    <source>
        <dbReference type="SAM" id="MobiDB-lite"/>
    </source>
</evidence>
<feature type="region of interest" description="Disordered" evidence="1">
    <location>
        <begin position="208"/>
        <end position="236"/>
    </location>
</feature>
<name>A0A7M7NHD6_STRPU</name>
<dbReference type="PANTHER" id="PTHR33772:SF1">
    <property type="entry name" value="PROTEIN TBATA"/>
    <property type="match status" value="1"/>
</dbReference>
<sequence>MSIPVYRPSKGDGLVVRHTMGHVPENNARSTHHAVSKLDFAGRRPHTQASARFGQLSQSSFFARHNPQSKRVRHIKGLLDFPICSVHDDGYIANSRLNRRPATTDDINLTRRSWPMSKPQSAPVGNMAPLGRLPVHAINYHPNHINPALQNHKTNALGANTQYGRFPLSFRERADPKFGMIPVTDKWRDELRDITEQAGLGLPNEIKQAQAEQPKRTSVYSADTGRLIPPPSRAMTRGASRQKHHEHDLMYHIAVDGSNESLVLEMLCQILQTDSLTAVQSWLVSAGDREKSLVLDMIRSAMNSEADYFQRNIAEAPPPPRPSTNLPANMNVTNGYGDVDIPSPPPFAGRDVRYQAVAEAAAGLKTPKKAENQEKTIFDAEGSLPKLDLRRKKDANDHPALRQRSHKPDVFKVEHNSSPRPATKNGMHPAKLPPLSPPKHDGGQQDIQNGVSWKPDEAVV</sequence>
<dbReference type="Proteomes" id="UP000007110">
    <property type="component" value="Unassembled WGS sequence"/>
</dbReference>
<dbReference type="InParanoid" id="A0A7M7NHD6"/>
<reference evidence="2" key="2">
    <citation type="submission" date="2021-01" db="UniProtKB">
        <authorList>
            <consortium name="EnsemblMetazoa"/>
        </authorList>
    </citation>
    <scope>IDENTIFICATION</scope>
</reference>
<dbReference type="PANTHER" id="PTHR33772">
    <property type="entry name" value="THYMUS, BRAIN AND TESTES-ASSOCIATED"/>
    <property type="match status" value="1"/>
</dbReference>
<dbReference type="OMA" id="HINPPLQ"/>
<evidence type="ECO:0000313" key="3">
    <source>
        <dbReference type="Proteomes" id="UP000007110"/>
    </source>
</evidence>
<dbReference type="EnsemblMetazoa" id="XM_030979803">
    <property type="protein sequence ID" value="XP_030835663"/>
    <property type="gene ID" value="LOC584673"/>
</dbReference>
<dbReference type="OrthoDB" id="9982103at2759"/>
<protein>
    <recommendedName>
        <fullName evidence="4">Protein TBATA</fullName>
    </recommendedName>
</protein>
<dbReference type="RefSeq" id="XP_030835663.1">
    <property type="nucleotide sequence ID" value="XM_030979803.1"/>
</dbReference>
<feature type="region of interest" description="Disordered" evidence="1">
    <location>
        <begin position="388"/>
        <end position="460"/>
    </location>
</feature>
<dbReference type="Pfam" id="PF15256">
    <property type="entry name" value="SPATIAL"/>
    <property type="match status" value="2"/>
</dbReference>
<evidence type="ECO:0000313" key="2">
    <source>
        <dbReference type="EnsemblMetazoa" id="XP_030835663"/>
    </source>
</evidence>
<dbReference type="AlphaFoldDB" id="A0A7M7NHD6"/>
<organism evidence="2 3">
    <name type="scientific">Strongylocentrotus purpuratus</name>
    <name type="common">Purple sea urchin</name>
    <dbReference type="NCBI Taxonomy" id="7668"/>
    <lineage>
        <taxon>Eukaryota</taxon>
        <taxon>Metazoa</taxon>
        <taxon>Echinodermata</taxon>
        <taxon>Eleutherozoa</taxon>
        <taxon>Echinozoa</taxon>
        <taxon>Echinoidea</taxon>
        <taxon>Euechinoidea</taxon>
        <taxon>Echinacea</taxon>
        <taxon>Camarodonta</taxon>
        <taxon>Echinidea</taxon>
        <taxon>Strongylocentrotidae</taxon>
        <taxon>Strongylocentrotus</taxon>
    </lineage>
</organism>
<feature type="compositionally biased region" description="Basic and acidic residues" evidence="1">
    <location>
        <begin position="394"/>
        <end position="417"/>
    </location>
</feature>
<dbReference type="GeneID" id="584673"/>
<keyword evidence="3" id="KW-1185">Reference proteome</keyword>
<reference evidence="3" key="1">
    <citation type="submission" date="2015-02" db="EMBL/GenBank/DDBJ databases">
        <title>Genome sequencing for Strongylocentrotus purpuratus.</title>
        <authorList>
            <person name="Murali S."/>
            <person name="Liu Y."/>
            <person name="Vee V."/>
            <person name="English A."/>
            <person name="Wang M."/>
            <person name="Skinner E."/>
            <person name="Han Y."/>
            <person name="Muzny D.M."/>
            <person name="Worley K.C."/>
            <person name="Gibbs R.A."/>
        </authorList>
    </citation>
    <scope>NUCLEOTIDE SEQUENCE</scope>
</reference>
<evidence type="ECO:0008006" key="4">
    <source>
        <dbReference type="Google" id="ProtNLM"/>
    </source>
</evidence>
<accession>A0A7M7NHD6</accession>
<dbReference type="InterPro" id="IPR037394">
    <property type="entry name" value="TBATA-like"/>
</dbReference>
<proteinExistence type="predicted"/>